<feature type="domain" description="PKD" evidence="4">
    <location>
        <begin position="706"/>
        <end position="789"/>
    </location>
</feature>
<dbReference type="Pfam" id="PF07995">
    <property type="entry name" value="GSDH"/>
    <property type="match status" value="1"/>
</dbReference>
<dbReference type="Gene3D" id="2.120.10.30">
    <property type="entry name" value="TolB, C-terminal domain"/>
    <property type="match status" value="1"/>
</dbReference>
<dbReference type="InterPro" id="IPR022409">
    <property type="entry name" value="PKD/Chitinase_dom"/>
</dbReference>
<dbReference type="InterPro" id="IPR006584">
    <property type="entry name" value="Cellulose-bd_IV"/>
</dbReference>
<accession>A0A418KTC3</accession>
<dbReference type="Pfam" id="PF18911">
    <property type="entry name" value="PKD_4"/>
    <property type="match status" value="1"/>
</dbReference>
<dbReference type="InterPro" id="IPR008979">
    <property type="entry name" value="Galactose-bd-like_sf"/>
</dbReference>
<protein>
    <submittedName>
        <fullName evidence="6">PKD domain-containing protein</fullName>
    </submittedName>
</protein>
<evidence type="ECO:0000256" key="2">
    <source>
        <dbReference type="SAM" id="MobiDB-lite"/>
    </source>
</evidence>
<keyword evidence="7" id="KW-1185">Reference proteome</keyword>
<dbReference type="PROSITE" id="PS51175">
    <property type="entry name" value="CBM6"/>
    <property type="match status" value="1"/>
</dbReference>
<gene>
    <name evidence="6" type="ORF">DY240_08230</name>
</gene>
<dbReference type="Pfam" id="PF06283">
    <property type="entry name" value="ThuA"/>
    <property type="match status" value="1"/>
</dbReference>
<dbReference type="Pfam" id="PF03422">
    <property type="entry name" value="CBM_6"/>
    <property type="match status" value="1"/>
</dbReference>
<feature type="signal peptide" evidence="3">
    <location>
        <begin position="1"/>
        <end position="24"/>
    </location>
</feature>
<dbReference type="Proteomes" id="UP000284057">
    <property type="component" value="Unassembled WGS sequence"/>
</dbReference>
<dbReference type="CDD" id="cd04084">
    <property type="entry name" value="CBM6_xylanase-like"/>
    <property type="match status" value="1"/>
</dbReference>
<dbReference type="SMART" id="SM00606">
    <property type="entry name" value="CBD_IV"/>
    <property type="match status" value="1"/>
</dbReference>
<dbReference type="InterPro" id="IPR029062">
    <property type="entry name" value="Class_I_gatase-like"/>
</dbReference>
<dbReference type="InterPro" id="IPR013783">
    <property type="entry name" value="Ig-like_fold"/>
</dbReference>
<dbReference type="InterPro" id="IPR035986">
    <property type="entry name" value="PKD_dom_sf"/>
</dbReference>
<dbReference type="InterPro" id="IPR005084">
    <property type="entry name" value="CBM6"/>
</dbReference>
<dbReference type="Gene3D" id="3.40.50.880">
    <property type="match status" value="1"/>
</dbReference>
<dbReference type="Gene3D" id="2.60.40.10">
    <property type="entry name" value="Immunoglobulins"/>
    <property type="match status" value="2"/>
</dbReference>
<dbReference type="InterPro" id="IPR011042">
    <property type="entry name" value="6-blade_b-propeller_TolB-like"/>
</dbReference>
<dbReference type="CDD" id="cd00146">
    <property type="entry name" value="PKD"/>
    <property type="match status" value="1"/>
</dbReference>
<dbReference type="Pfam" id="PF10633">
    <property type="entry name" value="NPCBM_assoc"/>
    <property type="match status" value="2"/>
</dbReference>
<dbReference type="SMART" id="SM00089">
    <property type="entry name" value="PKD"/>
    <property type="match status" value="1"/>
</dbReference>
<feature type="domain" description="CBM6" evidence="5">
    <location>
        <begin position="905"/>
        <end position="1031"/>
    </location>
</feature>
<dbReference type="InterPro" id="IPR012938">
    <property type="entry name" value="Glc/Sorbosone_DH"/>
</dbReference>
<proteinExistence type="predicted"/>
<evidence type="ECO:0000256" key="1">
    <source>
        <dbReference type="ARBA" id="ARBA00022729"/>
    </source>
</evidence>
<dbReference type="PROSITE" id="PS50093">
    <property type="entry name" value="PKD"/>
    <property type="match status" value="1"/>
</dbReference>
<evidence type="ECO:0000313" key="6">
    <source>
        <dbReference type="EMBL" id="RIQ29601.1"/>
    </source>
</evidence>
<dbReference type="SUPFAM" id="SSF50952">
    <property type="entry name" value="Soluble quinoprotein glucose dehydrogenase"/>
    <property type="match status" value="1"/>
</dbReference>
<reference evidence="6 7" key="1">
    <citation type="submission" date="2018-09" db="EMBL/GenBank/DDBJ databases">
        <title>Isolation, diversity and antifungal activity of actinobacteria from wheat.</title>
        <authorList>
            <person name="Han C."/>
        </authorList>
    </citation>
    <scope>NUCLEOTIDE SEQUENCE [LARGE SCALE GENOMIC DNA]</scope>
    <source>
        <strain evidence="6 7">NEAU-YY265</strain>
    </source>
</reference>
<dbReference type="SUPFAM" id="SSF49299">
    <property type="entry name" value="PKD domain"/>
    <property type="match status" value="1"/>
</dbReference>
<evidence type="ECO:0000313" key="7">
    <source>
        <dbReference type="Proteomes" id="UP000284057"/>
    </source>
</evidence>
<dbReference type="InterPro" id="IPR011041">
    <property type="entry name" value="Quinoprot_gluc/sorb_DH_b-prop"/>
</dbReference>
<dbReference type="Gene3D" id="2.60.120.430">
    <property type="entry name" value="Galactose-binding lectin"/>
    <property type="match status" value="1"/>
</dbReference>
<dbReference type="PANTHER" id="PTHR40469:SF2">
    <property type="entry name" value="GALACTOSE-BINDING DOMAIN-LIKE SUPERFAMILY PROTEIN"/>
    <property type="match status" value="1"/>
</dbReference>
<dbReference type="InterPro" id="IPR000601">
    <property type="entry name" value="PKD_dom"/>
</dbReference>
<feature type="compositionally biased region" description="Polar residues" evidence="2">
    <location>
        <begin position="713"/>
        <end position="729"/>
    </location>
</feature>
<dbReference type="RefSeq" id="WP_119659458.1">
    <property type="nucleotide sequence ID" value="NZ_QUAL01000070.1"/>
</dbReference>
<dbReference type="GO" id="GO:0005975">
    <property type="term" value="P:carbohydrate metabolic process"/>
    <property type="evidence" value="ECO:0007669"/>
    <property type="project" value="UniProtKB-ARBA"/>
</dbReference>
<evidence type="ECO:0000259" key="5">
    <source>
        <dbReference type="PROSITE" id="PS51175"/>
    </source>
</evidence>
<dbReference type="SUPFAM" id="SSF49785">
    <property type="entry name" value="Galactose-binding domain-like"/>
    <property type="match status" value="2"/>
</dbReference>
<comment type="caution">
    <text evidence="6">The sequence shown here is derived from an EMBL/GenBank/DDBJ whole genome shotgun (WGS) entry which is preliminary data.</text>
</comment>
<feature type="region of interest" description="Disordered" evidence="2">
    <location>
        <begin position="704"/>
        <end position="736"/>
    </location>
</feature>
<name>A0A418KTC3_9ACTN</name>
<dbReference type="InterPro" id="IPR018905">
    <property type="entry name" value="A-galactase_NEW3"/>
</dbReference>
<dbReference type="EMBL" id="QUAL01000070">
    <property type="protein sequence ID" value="RIQ29601.1"/>
    <property type="molecule type" value="Genomic_DNA"/>
</dbReference>
<evidence type="ECO:0000256" key="3">
    <source>
        <dbReference type="SAM" id="SignalP"/>
    </source>
</evidence>
<evidence type="ECO:0000259" key="4">
    <source>
        <dbReference type="PROSITE" id="PS50093"/>
    </source>
</evidence>
<dbReference type="GO" id="GO:0030246">
    <property type="term" value="F:carbohydrate binding"/>
    <property type="evidence" value="ECO:0007669"/>
    <property type="project" value="InterPro"/>
</dbReference>
<dbReference type="Gene3D" id="2.60.120.260">
    <property type="entry name" value="Galactose-binding domain-like"/>
    <property type="match status" value="1"/>
</dbReference>
<dbReference type="InterPro" id="IPR029010">
    <property type="entry name" value="ThuA-like"/>
</dbReference>
<dbReference type="SUPFAM" id="SSF52317">
    <property type="entry name" value="Class I glutamine amidotransferase-like"/>
    <property type="match status" value="1"/>
</dbReference>
<keyword evidence="1 3" id="KW-0732">Signal</keyword>
<sequence length="1512" mass="160257">MLRFGIAAALAATALTGGGLASTAAEPTAESFDALVFSRVTNFYHDSIPAGQAVIEQLGEEHGFDVTISDDPANFTDETLAQYEVVIFNNTNSTPQAGALLNADQRAAFQRYIQAGGGYVGIHSASGTERDWEWYGELVGAFFLSHPPIQELEVEVDDRVHPSTSHLPQEWTRTEEPYDFVTNPRGDVHVLASFDSKSYTGHRMGADHPISWCQNFDGGRSWYTGMGHASSAFTDEPLFVQHLLGGIQWAAGVIEGDCSATSERNFEKIQLDGNTDDPLAMDIDDTGRVFYVQRGGDVKVYDPATARTELAARFDVLVEHTHGMHGIVLDPDFATNHWLYLYYSPLDEENTVVARFTYDEATGTIDLGSRVTIFELPSQREVNAHEGGGMDFDAAGNLYVATGDNSSPCCGGYGATDERPGFEYNDAQRSSANTNDLRGKILRIHPEDDGTYTIPEGNLFPPGTEGTRPEIYVMGLRNPYRIHVDHETGWLYWGDVGPDARVDSATRGSRGYDEWNQARAAGNFGWPHCIGANQAYNDHDFATGESGPLYDCAGGPVNDSPNNTGLTQLPPAQPAWLPYQYEVTPEYPELGSGGRLAIGGPTYHFDGANPSEAKFPEYYDDTVFIAEWTRNAIFEVQLDEDGRPAIINRFLPGVEFLRPIDLQFGPDGSLYVIEWGSNYGGSGRGDPNTDSGIYKINYARPGERSPIARATADPTSGQPPLTVTFSSEGSGDPDEHEITYAWDFDSDGTIDSTEANPSYTYTVNGDYTAQLVVTDPTGRTGVANVPVSVGNTRPEVELVEPLDGQVFDFGEPVPFEVRVDDAEDGVSGAGVDCADVVTQPALGHDQHGHPLERYTGCTGEIQTIVDDGHDEADNIFYIVDSTYTDRGGDGVSPLAGGDSAILQPRHKQAEHWTSASDVVLYDTQEGTGNRMVGQIGHGDYLSYEPVNLRGVDHLRFRYASSGTGGTVTVRLDAVDGPVVGSGRLEPTGGSYAFEEVSIPVEDPGGSHELFLVFTNAEGDDYLFNLDAFHFGHTLLDGVRAARAAVRDLSAAAEEHAEALTQPQRDYLTSAAGRIDGELSAAMDTATDDPDFARRLDRALIFTHQARQWVGDAGLPADVAAALLAPLDEAAAALEGVIGSVDGVSAALAADGGEVTAGETVRVTATLTNDGAEAVRAPAVELAVPDGWRAVAAGPTSATSLDPGSTLTGAWDVTVPAGAAPGEVTLTGSAGYAHVGRERVTVPLSAPVVVRPAVSADGVTVAAPLFSGRTSAASVTVTNHRSAAAAEVTATVTVPAGWTAGSATATVAPGATAMLEVPVTAPAGGVVAGPLAEATLTASVQVPGVVVGGAPAARTYAVPHGDDLVLALDGGSDTSPVLESYARLAPSHAWDAARGYGWVTDAPLQRDRGHPDALRRDFVLDNRGPGVLRVTLPPGPHTVSLLTGDPDFSTSGFVVEADGAVVVPARATLPTGSYAWEQFTLDGGAAGRTVDLRLSSPTGNYWRILALLVDEAP</sequence>
<organism evidence="6 7">
    <name type="scientific">Jiangella rhizosphaerae</name>
    <dbReference type="NCBI Taxonomy" id="2293569"/>
    <lineage>
        <taxon>Bacteria</taxon>
        <taxon>Bacillati</taxon>
        <taxon>Actinomycetota</taxon>
        <taxon>Actinomycetes</taxon>
        <taxon>Jiangellales</taxon>
        <taxon>Jiangellaceae</taxon>
        <taxon>Jiangella</taxon>
    </lineage>
</organism>
<dbReference type="PANTHER" id="PTHR40469">
    <property type="entry name" value="SECRETED GLYCOSYL HYDROLASE"/>
    <property type="match status" value="1"/>
</dbReference>
<dbReference type="OrthoDB" id="8217716at2"/>
<feature type="chain" id="PRO_5019000761" evidence="3">
    <location>
        <begin position="25"/>
        <end position="1512"/>
    </location>
</feature>